<feature type="region of interest" description="Disordered" evidence="4">
    <location>
        <begin position="232"/>
        <end position="251"/>
    </location>
</feature>
<organism evidence="6 7">
    <name type="scientific">Salmo trutta</name>
    <name type="common">Brown trout</name>
    <dbReference type="NCBI Taxonomy" id="8032"/>
    <lineage>
        <taxon>Eukaryota</taxon>
        <taxon>Metazoa</taxon>
        <taxon>Chordata</taxon>
        <taxon>Craniata</taxon>
        <taxon>Vertebrata</taxon>
        <taxon>Euteleostomi</taxon>
        <taxon>Actinopterygii</taxon>
        <taxon>Neopterygii</taxon>
        <taxon>Teleostei</taxon>
        <taxon>Protacanthopterygii</taxon>
        <taxon>Salmoniformes</taxon>
        <taxon>Salmonidae</taxon>
        <taxon>Salmoninae</taxon>
        <taxon>Salmo</taxon>
    </lineage>
</organism>
<dbReference type="Gene3D" id="1.10.10.60">
    <property type="entry name" value="Homeodomain-like"/>
    <property type="match status" value="1"/>
</dbReference>
<dbReference type="CDD" id="cd00086">
    <property type="entry name" value="homeodomain"/>
    <property type="match status" value="1"/>
</dbReference>
<dbReference type="InParanoid" id="A0A674DVI1"/>
<dbReference type="FunCoup" id="A0A674DVI1">
    <property type="interactions" value="40"/>
</dbReference>
<reference evidence="6" key="2">
    <citation type="submission" date="2025-09" db="UniProtKB">
        <authorList>
            <consortium name="Ensembl"/>
        </authorList>
    </citation>
    <scope>IDENTIFICATION</scope>
</reference>
<dbReference type="InterPro" id="IPR050848">
    <property type="entry name" value="Homeobox_TF"/>
</dbReference>
<evidence type="ECO:0000256" key="4">
    <source>
        <dbReference type="SAM" id="MobiDB-lite"/>
    </source>
</evidence>
<dbReference type="KEGG" id="stru:115159815"/>
<feature type="domain" description="Homeobox" evidence="5">
    <location>
        <begin position="144"/>
        <end position="204"/>
    </location>
</feature>
<evidence type="ECO:0000313" key="6">
    <source>
        <dbReference type="Ensembl" id="ENSSTUP00000099803.1"/>
    </source>
</evidence>
<comment type="subcellular location">
    <subcellularLocation>
        <location evidence="1 2 3">Nucleus</location>
    </subcellularLocation>
</comment>
<dbReference type="GO" id="GO:0005634">
    <property type="term" value="C:nucleus"/>
    <property type="evidence" value="ECO:0007669"/>
    <property type="project" value="UniProtKB-SubCell"/>
</dbReference>
<proteinExistence type="predicted"/>
<dbReference type="SUPFAM" id="SSF46689">
    <property type="entry name" value="Homeodomain-like"/>
    <property type="match status" value="1"/>
</dbReference>
<feature type="compositionally biased region" description="Low complexity" evidence="4">
    <location>
        <begin position="133"/>
        <end position="144"/>
    </location>
</feature>
<sequence length="308" mass="33866">MRGHFSIEWLAQSSQALGSTRPSPLPSSWTSVGPNSTSVTQPESLPGFYCCPKPENQENQARRGQGLNPCSYPCLAGPEMGKHTKRISPLHHNHQEVAETGFIRRTEEETSGYESEGGRSLSPTTLPDGTFTSPSLSPISLSLPTGRRPRTAYTAEQINSLEIAFKRNAYLGTQDKAELCKRLNLTDKQIRNWFQNRRMRMKRMVQDALAQACQAKVTPHLLHYTELQAYRPGPNPTYHPHHAGAEGGASTPYLHPHYSSSMAGSALPSLPATPMDSLYQYASLPGLVMPTTGSNPLMGAYQPHSHLC</sequence>
<evidence type="ECO:0000256" key="1">
    <source>
        <dbReference type="ARBA" id="ARBA00004123"/>
    </source>
</evidence>
<dbReference type="Proteomes" id="UP000472277">
    <property type="component" value="Chromosome 23"/>
</dbReference>
<evidence type="ECO:0000313" key="7">
    <source>
        <dbReference type="Proteomes" id="UP000472277"/>
    </source>
</evidence>
<dbReference type="InterPro" id="IPR009057">
    <property type="entry name" value="Homeodomain-like_sf"/>
</dbReference>
<feature type="region of interest" description="Disordered" evidence="4">
    <location>
        <begin position="100"/>
        <end position="148"/>
    </location>
</feature>
<reference evidence="6" key="1">
    <citation type="submission" date="2025-08" db="UniProtKB">
        <authorList>
            <consortium name="Ensembl"/>
        </authorList>
    </citation>
    <scope>IDENTIFICATION</scope>
</reference>
<keyword evidence="2 3" id="KW-0539">Nucleus</keyword>
<evidence type="ECO:0000259" key="5">
    <source>
        <dbReference type="PROSITE" id="PS50071"/>
    </source>
</evidence>
<dbReference type="RefSeq" id="XP_029565731.1">
    <property type="nucleotide sequence ID" value="XM_029709871.1"/>
</dbReference>
<dbReference type="Pfam" id="PF00046">
    <property type="entry name" value="Homeodomain"/>
    <property type="match status" value="1"/>
</dbReference>
<keyword evidence="7" id="KW-1185">Reference proteome</keyword>
<dbReference type="GeneID" id="115159815"/>
<dbReference type="PANTHER" id="PTHR24333:SF5">
    <property type="entry name" value="VENT HOMEOBOX"/>
    <property type="match status" value="1"/>
</dbReference>
<protein>
    <submittedName>
        <fullName evidence="6">Ventrally expressed dharma/bozozok antagonist</fullName>
    </submittedName>
</protein>
<dbReference type="SMART" id="SM00389">
    <property type="entry name" value="HOX"/>
    <property type="match status" value="1"/>
</dbReference>
<dbReference type="Ensembl" id="ENSSTUT00000107090.1">
    <property type="protein sequence ID" value="ENSSTUP00000099803.1"/>
    <property type="gene ID" value="ENSSTUG00000044743.1"/>
</dbReference>
<dbReference type="OrthoDB" id="6159439at2759"/>
<dbReference type="GO" id="GO:0003677">
    <property type="term" value="F:DNA binding"/>
    <property type="evidence" value="ECO:0007669"/>
    <property type="project" value="UniProtKB-UniRule"/>
</dbReference>
<keyword evidence="2 3" id="KW-0371">Homeobox</keyword>
<dbReference type="InterPro" id="IPR001356">
    <property type="entry name" value="HD"/>
</dbReference>
<name>A0A674DVI1_SALTR</name>
<accession>A0A674DVI1</accession>
<feature type="DNA-binding region" description="Homeobox" evidence="2">
    <location>
        <begin position="146"/>
        <end position="205"/>
    </location>
</feature>
<evidence type="ECO:0000256" key="2">
    <source>
        <dbReference type="PROSITE-ProRule" id="PRU00108"/>
    </source>
</evidence>
<gene>
    <name evidence="6" type="primary">LOC115159815</name>
</gene>
<feature type="compositionally biased region" description="Polar residues" evidence="4">
    <location>
        <begin position="121"/>
        <end position="132"/>
    </location>
</feature>
<dbReference type="OMA" id="GFYCRQK"/>
<dbReference type="PANTHER" id="PTHR24333">
    <property type="entry name" value="HOMEO BOX HB9 LIKE A-RELATED"/>
    <property type="match status" value="1"/>
</dbReference>
<evidence type="ECO:0000256" key="3">
    <source>
        <dbReference type="RuleBase" id="RU000682"/>
    </source>
</evidence>
<dbReference type="PROSITE" id="PS50071">
    <property type="entry name" value="HOMEOBOX_2"/>
    <property type="match status" value="1"/>
</dbReference>
<dbReference type="GeneTree" id="ENSGT00940000167350"/>
<keyword evidence="2 3" id="KW-0238">DNA-binding</keyword>
<feature type="region of interest" description="Disordered" evidence="4">
    <location>
        <begin position="17"/>
        <end position="42"/>
    </location>
</feature>
<dbReference type="AlphaFoldDB" id="A0A674DVI1"/>